<dbReference type="SMART" id="SM00737">
    <property type="entry name" value="ML"/>
    <property type="match status" value="1"/>
</dbReference>
<dbReference type="Proteomes" id="UP000789706">
    <property type="component" value="Unassembled WGS sequence"/>
</dbReference>
<dbReference type="InterPro" id="IPR003172">
    <property type="entry name" value="ML_dom"/>
</dbReference>
<evidence type="ECO:0000256" key="4">
    <source>
        <dbReference type="ARBA" id="ARBA00016056"/>
    </source>
</evidence>
<dbReference type="GO" id="GO:0032934">
    <property type="term" value="F:sterol binding"/>
    <property type="evidence" value="ECO:0007669"/>
    <property type="project" value="InterPro"/>
</dbReference>
<evidence type="ECO:0000256" key="7">
    <source>
        <dbReference type="ARBA" id="ARBA00023055"/>
    </source>
</evidence>
<dbReference type="PANTHER" id="PTHR11306">
    <property type="entry name" value="NIEMANN PICK TYPE C2 PROTEIN NPC2-RELATED"/>
    <property type="match status" value="1"/>
</dbReference>
<comment type="similarity">
    <text evidence="2">Belongs to the NPC2 family.</text>
</comment>
<sequence>MMLIKNLIYLVVFLSLFVYADSNPVEPYYGISENILAEYFPVRPSYETISNCGKEDYILDIKYIHITPDPPLKGKEVDIDAAGYLKETVDKGSYIDIVVKYGLVKLLHKRLDLCEEIQKVGKQCPLEQGDQVLQHTVELPKEIPPGKYIVDANVYTPDDRPIACLKATVVFKP</sequence>
<organism evidence="10 11">
    <name type="scientific">Diversispora eburnea</name>
    <dbReference type="NCBI Taxonomy" id="1213867"/>
    <lineage>
        <taxon>Eukaryota</taxon>
        <taxon>Fungi</taxon>
        <taxon>Fungi incertae sedis</taxon>
        <taxon>Mucoromycota</taxon>
        <taxon>Glomeromycotina</taxon>
        <taxon>Glomeromycetes</taxon>
        <taxon>Diversisporales</taxon>
        <taxon>Diversisporaceae</taxon>
        <taxon>Diversispora</taxon>
    </lineage>
</organism>
<dbReference type="EMBL" id="CAJVPK010000191">
    <property type="protein sequence ID" value="CAG8470906.1"/>
    <property type="molecule type" value="Genomic_DNA"/>
</dbReference>
<reference evidence="10" key="1">
    <citation type="submission" date="2021-06" db="EMBL/GenBank/DDBJ databases">
        <authorList>
            <person name="Kallberg Y."/>
            <person name="Tangrot J."/>
            <person name="Rosling A."/>
        </authorList>
    </citation>
    <scope>NUCLEOTIDE SEQUENCE</scope>
    <source>
        <strain evidence="10">AZ414A</strain>
    </source>
</reference>
<dbReference type="CDD" id="cd00917">
    <property type="entry name" value="PG-PI_TP"/>
    <property type="match status" value="1"/>
</dbReference>
<dbReference type="InterPro" id="IPR014756">
    <property type="entry name" value="Ig_E-set"/>
</dbReference>
<evidence type="ECO:0000256" key="3">
    <source>
        <dbReference type="ARBA" id="ARBA00011245"/>
    </source>
</evidence>
<dbReference type="AlphaFoldDB" id="A0A9N8W4N7"/>
<dbReference type="Gene3D" id="2.60.40.770">
    <property type="match status" value="1"/>
</dbReference>
<dbReference type="Pfam" id="PF02221">
    <property type="entry name" value="E1_DerP2_DerF2"/>
    <property type="match status" value="1"/>
</dbReference>
<comment type="caution">
    <text evidence="10">The sequence shown here is derived from an EMBL/GenBank/DDBJ whole genome shotgun (WGS) entry which is preliminary data.</text>
</comment>
<feature type="chain" id="PRO_5040190464" description="Phosphatidylglycerol/phosphatidylinositol transfer protein" evidence="8">
    <location>
        <begin position="23"/>
        <end position="173"/>
    </location>
</feature>
<dbReference type="InterPro" id="IPR039670">
    <property type="entry name" value="NPC2-like"/>
</dbReference>
<evidence type="ECO:0000313" key="11">
    <source>
        <dbReference type="Proteomes" id="UP000789706"/>
    </source>
</evidence>
<comment type="subunit">
    <text evidence="3">Monomer.</text>
</comment>
<evidence type="ECO:0000259" key="9">
    <source>
        <dbReference type="SMART" id="SM00737"/>
    </source>
</evidence>
<keyword evidence="7" id="KW-0445">Lipid transport</keyword>
<keyword evidence="11" id="KW-1185">Reference proteome</keyword>
<dbReference type="GO" id="GO:0032366">
    <property type="term" value="P:intracellular sterol transport"/>
    <property type="evidence" value="ECO:0007669"/>
    <property type="project" value="InterPro"/>
</dbReference>
<evidence type="ECO:0000256" key="2">
    <source>
        <dbReference type="ARBA" id="ARBA00006370"/>
    </source>
</evidence>
<feature type="signal peptide" evidence="8">
    <location>
        <begin position="1"/>
        <end position="22"/>
    </location>
</feature>
<evidence type="ECO:0000256" key="8">
    <source>
        <dbReference type="SAM" id="SignalP"/>
    </source>
</evidence>
<proteinExistence type="inferred from homology"/>
<protein>
    <recommendedName>
        <fullName evidence="4">Phosphatidylglycerol/phosphatidylinositol transfer protein</fullName>
    </recommendedName>
</protein>
<keyword evidence="6 8" id="KW-0732">Signal</keyword>
<evidence type="ECO:0000256" key="1">
    <source>
        <dbReference type="ARBA" id="ARBA00002053"/>
    </source>
</evidence>
<dbReference type="SUPFAM" id="SSF81296">
    <property type="entry name" value="E set domains"/>
    <property type="match status" value="1"/>
</dbReference>
<dbReference type="InterPro" id="IPR033917">
    <property type="entry name" value="ML_PG-PI_TP"/>
</dbReference>
<dbReference type="OrthoDB" id="6409159at2759"/>
<feature type="domain" description="MD-2-related lipid-recognition" evidence="9">
    <location>
        <begin position="49"/>
        <end position="169"/>
    </location>
</feature>
<evidence type="ECO:0000256" key="6">
    <source>
        <dbReference type="ARBA" id="ARBA00022729"/>
    </source>
</evidence>
<evidence type="ECO:0000256" key="5">
    <source>
        <dbReference type="ARBA" id="ARBA00022448"/>
    </source>
</evidence>
<name>A0A9N8W4N7_9GLOM</name>
<keyword evidence="5" id="KW-0813">Transport</keyword>
<gene>
    <name evidence="10" type="ORF">DEBURN_LOCUS3154</name>
</gene>
<accession>A0A9N8W4N7</accession>
<dbReference type="PANTHER" id="PTHR11306:SF0">
    <property type="entry name" value="PHOSPHATIDYLGLYCEROL_PHOSPHATIDYLINOSITOL TRANSFER PROTEIN"/>
    <property type="match status" value="1"/>
</dbReference>
<comment type="function">
    <text evidence="1">Catalyzes the intermembrane transfer of phosphatidylglycerol and phosphatidylinositol.</text>
</comment>
<evidence type="ECO:0000313" key="10">
    <source>
        <dbReference type="EMBL" id="CAG8470906.1"/>
    </source>
</evidence>